<evidence type="ECO:0000259" key="5">
    <source>
        <dbReference type="PROSITE" id="PS51078"/>
    </source>
</evidence>
<feature type="domain" description="IclR-ED" evidence="5">
    <location>
        <begin position="80"/>
        <end position="257"/>
    </location>
</feature>
<dbReference type="PANTHER" id="PTHR30136">
    <property type="entry name" value="HELIX-TURN-HELIX TRANSCRIPTIONAL REGULATOR, ICLR FAMILY"/>
    <property type="match status" value="1"/>
</dbReference>
<dbReference type="GO" id="GO:0045892">
    <property type="term" value="P:negative regulation of DNA-templated transcription"/>
    <property type="evidence" value="ECO:0007669"/>
    <property type="project" value="TreeGrafter"/>
</dbReference>
<dbReference type="HOGENOM" id="CLU_062618_4_3_9"/>
<dbReference type="InterPro" id="IPR036390">
    <property type="entry name" value="WH_DNA-bd_sf"/>
</dbReference>
<dbReference type="Gene3D" id="1.10.10.10">
    <property type="entry name" value="Winged helix-like DNA-binding domain superfamily/Winged helix DNA-binding domain"/>
    <property type="match status" value="1"/>
</dbReference>
<accession>B1HQF3</accession>
<dbReference type="PROSITE" id="PS51078">
    <property type="entry name" value="ICLR_ED"/>
    <property type="match status" value="1"/>
</dbReference>
<dbReference type="GO" id="GO:0003677">
    <property type="term" value="F:DNA binding"/>
    <property type="evidence" value="ECO:0007669"/>
    <property type="project" value="UniProtKB-KW"/>
</dbReference>
<gene>
    <name evidence="6" type="primary">kdgR</name>
    <name evidence="6" type="ordered locus">Bsph_1498</name>
</gene>
<protein>
    <submittedName>
        <fullName evidence="6">Transcriptional regulator</fullName>
    </submittedName>
</protein>
<dbReference type="Proteomes" id="UP000002164">
    <property type="component" value="Chromosome"/>
</dbReference>
<dbReference type="SUPFAM" id="SSF55781">
    <property type="entry name" value="GAF domain-like"/>
    <property type="match status" value="1"/>
</dbReference>
<dbReference type="Pfam" id="PF01614">
    <property type="entry name" value="IclR_C"/>
    <property type="match status" value="1"/>
</dbReference>
<dbReference type="Gene3D" id="3.30.450.40">
    <property type="match status" value="1"/>
</dbReference>
<dbReference type="AlphaFoldDB" id="B1HQF3"/>
<name>B1HQF3_LYSSC</name>
<dbReference type="SMART" id="SM00346">
    <property type="entry name" value="HTH_ICLR"/>
    <property type="match status" value="1"/>
</dbReference>
<dbReference type="KEGG" id="lsp:Bsph_1498"/>
<dbReference type="PANTHER" id="PTHR30136:SF24">
    <property type="entry name" value="HTH-TYPE TRANSCRIPTIONAL REPRESSOR ALLR"/>
    <property type="match status" value="1"/>
</dbReference>
<keyword evidence="3" id="KW-0804">Transcription</keyword>
<sequence>MENKNKIGEKEVGQMQLLERAMTIAKVLASEANDSSLSISELSTKCDLPLSTLHRILKAMINQGMIEQDEQTKHYRLGTIWMELGLQVYDTMDYISKIRPELERLARDVEESVYLSKPAGLDTIIIERIDSAANPIRIYDQLGIRIPLHIGAANKAILASMSPSHSKEILDQLVTQDEIPELEEQLRQIRQQGYAISHGERTAGTSSIAVSVLDGFGEVVGAVSIGFVSFNVSQEHVQTLIERLVNTGKRVSLKLGYRGKD</sequence>
<dbReference type="InterPro" id="IPR050707">
    <property type="entry name" value="HTH_MetabolicPath_Reg"/>
</dbReference>
<keyword evidence="2" id="KW-0238">DNA-binding</keyword>
<evidence type="ECO:0000313" key="6">
    <source>
        <dbReference type="EMBL" id="ACA39100.1"/>
    </source>
</evidence>
<evidence type="ECO:0000313" key="7">
    <source>
        <dbReference type="Proteomes" id="UP000002164"/>
    </source>
</evidence>
<organism evidence="6 7">
    <name type="scientific">Lysinibacillus sphaericus (strain C3-41)</name>
    <dbReference type="NCBI Taxonomy" id="444177"/>
    <lineage>
        <taxon>Bacteria</taxon>
        <taxon>Bacillati</taxon>
        <taxon>Bacillota</taxon>
        <taxon>Bacilli</taxon>
        <taxon>Bacillales</taxon>
        <taxon>Bacillaceae</taxon>
        <taxon>Lysinibacillus</taxon>
    </lineage>
</organism>
<dbReference type="GO" id="GO:0003700">
    <property type="term" value="F:DNA-binding transcription factor activity"/>
    <property type="evidence" value="ECO:0007669"/>
    <property type="project" value="TreeGrafter"/>
</dbReference>
<evidence type="ECO:0000256" key="1">
    <source>
        <dbReference type="ARBA" id="ARBA00023015"/>
    </source>
</evidence>
<dbReference type="EnsemblBacteria" id="ACA39100">
    <property type="protein sequence ID" value="ACA39100"/>
    <property type="gene ID" value="Bsph_1498"/>
</dbReference>
<reference evidence="6 7" key="1">
    <citation type="journal article" date="2008" name="J. Bacteriol.">
        <title>Complete genome sequence of the mosquitocidal bacterium Bacillus sphaericus C3-41 and comparison with those of closely related Bacillus species.</title>
        <authorList>
            <person name="Hu X."/>
            <person name="Fan W."/>
            <person name="Han B."/>
            <person name="Liu H."/>
            <person name="Zheng D."/>
            <person name="Li Q."/>
            <person name="Dong W."/>
            <person name="Yan J."/>
            <person name="Gao M."/>
            <person name="Berry C."/>
            <person name="Yuan Z."/>
        </authorList>
    </citation>
    <scope>NUCLEOTIDE SEQUENCE [LARGE SCALE GENOMIC DNA]</scope>
    <source>
        <strain evidence="6 7">C3-41</strain>
    </source>
</reference>
<dbReference type="InterPro" id="IPR005471">
    <property type="entry name" value="Tscrpt_reg_IclR_N"/>
</dbReference>
<evidence type="ECO:0000259" key="4">
    <source>
        <dbReference type="PROSITE" id="PS51077"/>
    </source>
</evidence>
<dbReference type="InterPro" id="IPR014757">
    <property type="entry name" value="Tscrpt_reg_IclR_C"/>
</dbReference>
<feature type="domain" description="HTH iclR-type" evidence="4">
    <location>
        <begin position="15"/>
        <end position="79"/>
    </location>
</feature>
<dbReference type="InterPro" id="IPR029016">
    <property type="entry name" value="GAF-like_dom_sf"/>
</dbReference>
<dbReference type="EMBL" id="CP000817">
    <property type="protein sequence ID" value="ACA39100.1"/>
    <property type="molecule type" value="Genomic_DNA"/>
</dbReference>
<dbReference type="InterPro" id="IPR036388">
    <property type="entry name" value="WH-like_DNA-bd_sf"/>
</dbReference>
<proteinExistence type="predicted"/>
<evidence type="ECO:0000256" key="3">
    <source>
        <dbReference type="ARBA" id="ARBA00023163"/>
    </source>
</evidence>
<dbReference type="SUPFAM" id="SSF46785">
    <property type="entry name" value="Winged helix' DNA-binding domain"/>
    <property type="match status" value="1"/>
</dbReference>
<dbReference type="Pfam" id="PF09339">
    <property type="entry name" value="HTH_IclR"/>
    <property type="match status" value="1"/>
</dbReference>
<dbReference type="PROSITE" id="PS51077">
    <property type="entry name" value="HTH_ICLR"/>
    <property type="match status" value="1"/>
</dbReference>
<keyword evidence="1" id="KW-0805">Transcription regulation</keyword>
<evidence type="ECO:0000256" key="2">
    <source>
        <dbReference type="ARBA" id="ARBA00023125"/>
    </source>
</evidence>